<keyword evidence="2" id="KW-1185">Reference proteome</keyword>
<dbReference type="RefSeq" id="WP_207278817.1">
    <property type="nucleotide sequence ID" value="NZ_JAFLEQ010000011.1"/>
</dbReference>
<name>A0A939E211_9CORY</name>
<organism evidence="1 2">
    <name type="scientific">Corynebacterium mendelii</name>
    <dbReference type="NCBI Taxonomy" id="2765362"/>
    <lineage>
        <taxon>Bacteria</taxon>
        <taxon>Bacillati</taxon>
        <taxon>Actinomycetota</taxon>
        <taxon>Actinomycetes</taxon>
        <taxon>Mycobacteriales</taxon>
        <taxon>Corynebacteriaceae</taxon>
        <taxon>Corynebacterium</taxon>
    </lineage>
</organism>
<dbReference type="AlphaFoldDB" id="A0A939E211"/>
<protein>
    <submittedName>
        <fullName evidence="1">Esterase family protein</fullName>
    </submittedName>
</protein>
<dbReference type="Pfam" id="PF00756">
    <property type="entry name" value="Esterase"/>
    <property type="match status" value="1"/>
</dbReference>
<comment type="caution">
    <text evidence="1">The sequence shown here is derived from an EMBL/GenBank/DDBJ whole genome shotgun (WGS) entry which is preliminary data.</text>
</comment>
<sequence length="349" mass="37945">MAKTRAQGGTTRSRLSVVIAALVALAVALGGMPQAAAAGNRDWLRPGCSWDVHGHWIQKCWVWSDANQRHIPVLVQPSKFGGRGGLYMLDGLEAPKDDNYWARTPAMEIFLDDNINLIMPGGGGGQFYADWAMAGQPLSSGVSSNDSGGIPPVQIIQWETFLTAELPGWLEANFGVDRHRNSILGISMGALPALTIAARHKDQFVQTTALSGFIDPTIFTSLLYLTMVQITASLFGGGQLWELYGSSGFSSNMAKMDPARQIPALHGLDVMVYAGDGSKPAQDHFPPPTAVIQSIVGERLIRIATDSFVNKARAGGVAVRYYPSQGLHTWEPWVRFVREHRQDYLNKIG</sequence>
<dbReference type="EMBL" id="JAFLEQ010000011">
    <property type="protein sequence ID" value="MBN9644328.1"/>
    <property type="molecule type" value="Genomic_DNA"/>
</dbReference>
<dbReference type="Proteomes" id="UP000664332">
    <property type="component" value="Unassembled WGS sequence"/>
</dbReference>
<dbReference type="SUPFAM" id="SSF53474">
    <property type="entry name" value="alpha/beta-Hydrolases"/>
    <property type="match status" value="1"/>
</dbReference>
<dbReference type="InterPro" id="IPR029058">
    <property type="entry name" value="AB_hydrolase_fold"/>
</dbReference>
<reference evidence="1" key="1">
    <citation type="submission" date="2021-03" db="EMBL/GenBank/DDBJ databases">
        <authorList>
            <person name="Sun Q."/>
        </authorList>
    </citation>
    <scope>NUCLEOTIDE SEQUENCE</scope>
    <source>
        <strain evidence="1">CCM 8862</strain>
    </source>
</reference>
<gene>
    <name evidence="1" type="ORF">JZY06_06850</name>
</gene>
<evidence type="ECO:0000313" key="2">
    <source>
        <dbReference type="Proteomes" id="UP000664332"/>
    </source>
</evidence>
<dbReference type="Gene3D" id="3.40.50.1820">
    <property type="entry name" value="alpha/beta hydrolase"/>
    <property type="match status" value="1"/>
</dbReference>
<accession>A0A939E211</accession>
<evidence type="ECO:0000313" key="1">
    <source>
        <dbReference type="EMBL" id="MBN9644328.1"/>
    </source>
</evidence>
<proteinExistence type="predicted"/>
<dbReference type="InterPro" id="IPR000801">
    <property type="entry name" value="Esterase-like"/>
</dbReference>